<keyword evidence="1" id="KW-0175">Coiled coil</keyword>
<dbReference type="AlphaFoldDB" id="R4KBL0"/>
<dbReference type="InterPro" id="IPR018540">
    <property type="entry name" value="Spo0E-like"/>
</dbReference>
<dbReference type="GO" id="GO:0043937">
    <property type="term" value="P:regulation of sporulation"/>
    <property type="evidence" value="ECO:0007669"/>
    <property type="project" value="InterPro"/>
</dbReference>
<evidence type="ECO:0000313" key="2">
    <source>
        <dbReference type="EMBL" id="AGK99076.1"/>
    </source>
</evidence>
<protein>
    <submittedName>
        <fullName evidence="2">Spo0E like sporulation regulatory protein</fullName>
    </submittedName>
</protein>
<accession>R4KBL0</accession>
<evidence type="ECO:0000313" key="3">
    <source>
        <dbReference type="Proteomes" id="UP000013523"/>
    </source>
</evidence>
<organism evidence="2 3">
    <name type="scientific">Clostridium pasteurianum BC1</name>
    <dbReference type="NCBI Taxonomy" id="86416"/>
    <lineage>
        <taxon>Bacteria</taxon>
        <taxon>Bacillati</taxon>
        <taxon>Bacillota</taxon>
        <taxon>Clostridia</taxon>
        <taxon>Eubacteriales</taxon>
        <taxon>Clostridiaceae</taxon>
        <taxon>Clostridium</taxon>
    </lineage>
</organism>
<dbReference type="InterPro" id="IPR036638">
    <property type="entry name" value="HLH_DNA-bd_sf"/>
</dbReference>
<dbReference type="InterPro" id="IPR037208">
    <property type="entry name" value="Spo0E-like_sf"/>
</dbReference>
<keyword evidence="3" id="KW-1185">Reference proteome</keyword>
<proteinExistence type="predicted"/>
<dbReference type="KEGG" id="cpas:Clopa_4360"/>
<name>R4KBL0_CLOPA</name>
<evidence type="ECO:0000256" key="1">
    <source>
        <dbReference type="SAM" id="Coils"/>
    </source>
</evidence>
<dbReference type="RefSeq" id="WP_015617350.1">
    <property type="nucleotide sequence ID" value="NC_021182.1"/>
</dbReference>
<dbReference type="Gene3D" id="4.10.280.10">
    <property type="entry name" value="Helix-loop-helix DNA-binding domain"/>
    <property type="match status" value="1"/>
</dbReference>
<dbReference type="Pfam" id="PF09388">
    <property type="entry name" value="SpoOE-like"/>
    <property type="match status" value="1"/>
</dbReference>
<gene>
    <name evidence="2" type="ORF">Clopa_4360</name>
</gene>
<dbReference type="OrthoDB" id="2991049at2"/>
<feature type="coiled-coil region" evidence="1">
    <location>
        <begin position="4"/>
        <end position="53"/>
    </location>
</feature>
<dbReference type="SUPFAM" id="SSF140500">
    <property type="entry name" value="BAS1536-like"/>
    <property type="match status" value="1"/>
</dbReference>
<reference evidence="2 3" key="1">
    <citation type="submission" date="2012-01" db="EMBL/GenBank/DDBJ databases">
        <title>Complete sequence of chromosome of Clostridium pasteurianum BC1.</title>
        <authorList>
            <consortium name="US DOE Joint Genome Institute"/>
            <person name="Lucas S."/>
            <person name="Han J."/>
            <person name="Lapidus A."/>
            <person name="Cheng J.-F."/>
            <person name="Goodwin L."/>
            <person name="Pitluck S."/>
            <person name="Peters L."/>
            <person name="Mikhailova N."/>
            <person name="Teshima H."/>
            <person name="Detter J.C."/>
            <person name="Han C."/>
            <person name="Tapia R."/>
            <person name="Land M."/>
            <person name="Hauser L."/>
            <person name="Kyrpides N."/>
            <person name="Ivanova N."/>
            <person name="Pagani I."/>
            <person name="Dunn J."/>
            <person name="Taghavi S."/>
            <person name="Francis A."/>
            <person name="van der Lelie D."/>
            <person name="Woyke T."/>
        </authorList>
    </citation>
    <scope>NUCLEOTIDE SEQUENCE [LARGE SCALE GENOMIC DNA]</scope>
    <source>
        <strain evidence="2 3">BC1</strain>
    </source>
</reference>
<dbReference type="HOGENOM" id="CLU_189149_5_2_9"/>
<dbReference type="Proteomes" id="UP000013523">
    <property type="component" value="Chromosome"/>
</dbReference>
<dbReference type="PATRIC" id="fig|86416.3.peg.4371"/>
<sequence>MTEVEIMLNKIEELRTLMHQLMNKKLELTDPELVDLSQNLDKLLNKYNRLLKKFK</sequence>
<dbReference type="eggNOG" id="ENOG5032N3F">
    <property type="taxonomic scope" value="Bacteria"/>
</dbReference>
<dbReference type="GO" id="GO:0046983">
    <property type="term" value="F:protein dimerization activity"/>
    <property type="evidence" value="ECO:0007669"/>
    <property type="project" value="InterPro"/>
</dbReference>
<dbReference type="EMBL" id="CP003261">
    <property type="protein sequence ID" value="AGK99076.1"/>
    <property type="molecule type" value="Genomic_DNA"/>
</dbReference>